<sequence length="133" mass="15411">MLDEPTLEQIDAILPFLKLFEHPDFVAGTHETDAGSGYPYFRKSESVAEFVQALYDNEWVTPEFDWPGWRESEMYISNPESIQTADTITILKLFTTHVRGDRFCDGHLAAMFESGHILAILRRLRVIREEMDE</sequence>
<accession>A0A7V8V812</accession>
<reference evidence="1 2" key="1">
    <citation type="submission" date="2020-05" db="EMBL/GenBank/DDBJ databases">
        <title>Bremerella alba sp. nov., a novel planctomycete isolated from the surface of the macroalga Fucus spiralis.</title>
        <authorList>
            <person name="Godinho O."/>
            <person name="Botelho R."/>
            <person name="Albuquerque L."/>
            <person name="Wiegand S."/>
            <person name="Da Costa M.S."/>
            <person name="Lobo-Da-Cunha A."/>
            <person name="Jogler C."/>
            <person name="Lage O.M."/>
        </authorList>
    </citation>
    <scope>NUCLEOTIDE SEQUENCE [LARGE SCALE GENOMIC DNA]</scope>
    <source>
        <strain evidence="1 2">FF15</strain>
    </source>
</reference>
<keyword evidence="2" id="KW-1185">Reference proteome</keyword>
<evidence type="ECO:0000313" key="1">
    <source>
        <dbReference type="EMBL" id="MBA2116667.1"/>
    </source>
</evidence>
<dbReference type="RefSeq" id="WP_207398071.1">
    <property type="nucleotide sequence ID" value="NZ_JABRWO010000011.1"/>
</dbReference>
<dbReference type="Pfam" id="PF20118">
    <property type="entry name" value="DUF6508"/>
    <property type="match status" value="1"/>
</dbReference>
<proteinExistence type="predicted"/>
<protein>
    <submittedName>
        <fullName evidence="1">Uncharacterized protein</fullName>
    </submittedName>
</protein>
<dbReference type="Proteomes" id="UP000551616">
    <property type="component" value="Unassembled WGS sequence"/>
</dbReference>
<dbReference type="EMBL" id="JABRWO010000011">
    <property type="protein sequence ID" value="MBA2116667.1"/>
    <property type="molecule type" value="Genomic_DNA"/>
</dbReference>
<dbReference type="AlphaFoldDB" id="A0A7V8V812"/>
<name>A0A7V8V812_9BACT</name>
<dbReference type="InterPro" id="IPR045425">
    <property type="entry name" value="DUF6508"/>
</dbReference>
<evidence type="ECO:0000313" key="2">
    <source>
        <dbReference type="Proteomes" id="UP000551616"/>
    </source>
</evidence>
<gene>
    <name evidence="1" type="ORF">HOV93_38590</name>
</gene>
<organism evidence="1 2">
    <name type="scientific">Bremerella alba</name>
    <dbReference type="NCBI Taxonomy" id="980252"/>
    <lineage>
        <taxon>Bacteria</taxon>
        <taxon>Pseudomonadati</taxon>
        <taxon>Planctomycetota</taxon>
        <taxon>Planctomycetia</taxon>
        <taxon>Pirellulales</taxon>
        <taxon>Pirellulaceae</taxon>
        <taxon>Bremerella</taxon>
    </lineage>
</organism>
<comment type="caution">
    <text evidence="1">The sequence shown here is derived from an EMBL/GenBank/DDBJ whole genome shotgun (WGS) entry which is preliminary data.</text>
</comment>